<feature type="region of interest" description="Disordered" evidence="1">
    <location>
        <begin position="155"/>
        <end position="177"/>
    </location>
</feature>
<feature type="region of interest" description="Disordered" evidence="1">
    <location>
        <begin position="1"/>
        <end position="112"/>
    </location>
</feature>
<dbReference type="PANTHER" id="PTHR46345:SF7">
    <property type="entry name" value="FH2 DOMAIN CONTAINING 3-RELATED"/>
    <property type="match status" value="1"/>
</dbReference>
<evidence type="ECO:0000313" key="4">
    <source>
        <dbReference type="Proteomes" id="UP001239994"/>
    </source>
</evidence>
<feature type="region of interest" description="Disordered" evidence="1">
    <location>
        <begin position="606"/>
        <end position="686"/>
    </location>
</feature>
<dbReference type="Pfam" id="PF02181">
    <property type="entry name" value="FH2"/>
    <property type="match status" value="2"/>
</dbReference>
<gene>
    <name evidence="3" type="ORF">P4O66_018150</name>
</gene>
<dbReference type="InterPro" id="IPR015425">
    <property type="entry name" value="FH2_Formin"/>
</dbReference>
<dbReference type="SUPFAM" id="SSF101447">
    <property type="entry name" value="Formin homology 2 domain (FH2 domain)"/>
    <property type="match status" value="2"/>
</dbReference>
<keyword evidence="4" id="KW-1185">Reference proteome</keyword>
<sequence length="976" mass="105741">MAELPPPPPPPPPSAPPVPPPPPPPPLSSPPPPPPLSGPPPPPPPPFAPQAPPPPPPPFAPQAPPPPPPLPLSGPPPPPPPPPLFGPPAPPPPPLAPALGGKPLTRGSRASSRMRSFNWEAIPQATVLGKHNIWTAEKKKEYELDTQRMEELFSQREQAGGVSRGSVRRNRGAPSSGQAAEVVAILNPKKSMNIGIFLKQLKRSVSEMIEDIFKGRTGAFGSGKLEELFKLLPDTGEVRQLLAFKGDCSGLTEADQFMVQLVKVPSYEERLKCLVVKDEFPHFMEEVNHSIAIMTAAGEDWELHELCEFFFFFFFFFFFCFCTCMSTGRPLQCGVSAQVACCALACPELTRAMFCPSASRQGGYAGSAVGFRMTSLLKLADTKANKPGMNLMHYVVMQAQKSDPALLQFPDLLPHVGDAARIHKQEIELEFQKKVREVQEVRNAADKQADLATQMKDFFKHAESGIAKTEDSFKRLNEITASVADYFCEDPGEFKLDECCLIFHSFCERFRRALQPSENFKVVFNIFPQENMEREMAEVRRRQRERLESASKRRSIATCSARDKDMEGVALETVLQKFLTAPGSSRRSRTPSPTAMGLRLAEITSQDNCLSKASKKPSNAITMSQNSSDKENVEDSMEVTSKKPETKISSPSWKKAGNSPAPSQRVSVAANEDEESQTTAEEAQKLREVSQKVLRYQSSRGSMSSGEYLSPLTSPCKRTFQDRERLLSVSTGGDAPKPNISPLILLEISTDKLNRRHTIALPTKASLGSEHEEDLFVPGEPADRSPSGDQVLPLGNIVRMKSVDSCLSPVNPGATSELVMDVSNGVAVGAWSGPGTPAQSGTPAHMGTPAQASTRAQSGMPAQASTPAQTGTLTQSGMPAQASTPAQTGTLTQSGMPAQASTPAQTGTLTQSGMPAQASTAEVKTKPEESWPDSRRGNTSQSSQSRELSRFLSFFKRLGEKGRSSSKETESSSVDP</sequence>
<protein>
    <recommendedName>
        <fullName evidence="2">FH2 domain-containing protein</fullName>
    </recommendedName>
</protein>
<dbReference type="Proteomes" id="UP001239994">
    <property type="component" value="Unassembled WGS sequence"/>
</dbReference>
<proteinExistence type="predicted"/>
<evidence type="ECO:0000313" key="3">
    <source>
        <dbReference type="EMBL" id="KAK1786456.1"/>
    </source>
</evidence>
<dbReference type="Gene3D" id="1.20.58.2220">
    <property type="entry name" value="Formin, FH2 domain"/>
    <property type="match status" value="1"/>
</dbReference>
<dbReference type="InterPro" id="IPR042201">
    <property type="entry name" value="FH2_Formin_sf"/>
</dbReference>
<name>A0AAD8YTJ4_9TELE</name>
<dbReference type="EMBL" id="JAROKS010000025">
    <property type="protein sequence ID" value="KAK1786456.1"/>
    <property type="molecule type" value="Genomic_DNA"/>
</dbReference>
<dbReference type="PANTHER" id="PTHR46345">
    <property type="entry name" value="INVERTED FORMIN-2"/>
    <property type="match status" value="1"/>
</dbReference>
<dbReference type="SMART" id="SM00498">
    <property type="entry name" value="FH2"/>
    <property type="match status" value="1"/>
</dbReference>
<dbReference type="AlphaFoldDB" id="A0AAD8YTJ4"/>
<feature type="compositionally biased region" description="Polar residues" evidence="1">
    <location>
        <begin position="606"/>
        <end position="627"/>
    </location>
</feature>
<feature type="domain" description="FH2" evidence="2">
    <location>
        <begin position="104"/>
        <end position="536"/>
    </location>
</feature>
<feature type="compositionally biased region" description="Basic and acidic residues" evidence="1">
    <location>
        <begin position="957"/>
        <end position="970"/>
    </location>
</feature>
<reference evidence="3" key="1">
    <citation type="submission" date="2023-03" db="EMBL/GenBank/DDBJ databases">
        <title>Electrophorus voltai genome.</title>
        <authorList>
            <person name="Bian C."/>
        </authorList>
    </citation>
    <scope>NUCLEOTIDE SEQUENCE</scope>
    <source>
        <strain evidence="3">CB-2022</strain>
        <tissue evidence="3">Muscle</tissue>
    </source>
</reference>
<comment type="caution">
    <text evidence="3">The sequence shown here is derived from an EMBL/GenBank/DDBJ whole genome shotgun (WGS) entry which is preliminary data.</text>
</comment>
<accession>A0AAD8YTJ4</accession>
<dbReference type="PROSITE" id="PS51444">
    <property type="entry name" value="FH2"/>
    <property type="match status" value="1"/>
</dbReference>
<organism evidence="3 4">
    <name type="scientific">Electrophorus voltai</name>
    <dbReference type="NCBI Taxonomy" id="2609070"/>
    <lineage>
        <taxon>Eukaryota</taxon>
        <taxon>Metazoa</taxon>
        <taxon>Chordata</taxon>
        <taxon>Craniata</taxon>
        <taxon>Vertebrata</taxon>
        <taxon>Euteleostomi</taxon>
        <taxon>Actinopterygii</taxon>
        <taxon>Neopterygii</taxon>
        <taxon>Teleostei</taxon>
        <taxon>Ostariophysi</taxon>
        <taxon>Gymnotiformes</taxon>
        <taxon>Gymnotoidei</taxon>
        <taxon>Gymnotidae</taxon>
        <taxon>Electrophorus</taxon>
    </lineage>
</organism>
<feature type="compositionally biased region" description="Basic and acidic residues" evidence="1">
    <location>
        <begin position="923"/>
        <end position="936"/>
    </location>
</feature>
<evidence type="ECO:0000259" key="2">
    <source>
        <dbReference type="PROSITE" id="PS51444"/>
    </source>
</evidence>
<evidence type="ECO:0000256" key="1">
    <source>
        <dbReference type="SAM" id="MobiDB-lite"/>
    </source>
</evidence>
<dbReference type="PRINTS" id="PR01217">
    <property type="entry name" value="PRICHEXTENSN"/>
</dbReference>
<feature type="compositionally biased region" description="Polar residues" evidence="1">
    <location>
        <begin position="863"/>
        <end position="922"/>
    </location>
</feature>
<feature type="compositionally biased region" description="Polar residues" evidence="1">
    <location>
        <begin position="937"/>
        <end position="946"/>
    </location>
</feature>
<feature type="compositionally biased region" description="Pro residues" evidence="1">
    <location>
        <begin position="1"/>
        <end position="96"/>
    </location>
</feature>
<feature type="region of interest" description="Disordered" evidence="1">
    <location>
        <begin position="830"/>
        <end position="976"/>
    </location>
</feature>